<evidence type="ECO:0000313" key="2">
    <source>
        <dbReference type="Proteomes" id="UP000028681"/>
    </source>
</evidence>
<organism evidence="1 2">
    <name type="scientific">Edwardsiella anguillarum ET080813</name>
    <dbReference type="NCBI Taxonomy" id="667120"/>
    <lineage>
        <taxon>Bacteria</taxon>
        <taxon>Pseudomonadati</taxon>
        <taxon>Pseudomonadota</taxon>
        <taxon>Gammaproteobacteria</taxon>
        <taxon>Enterobacterales</taxon>
        <taxon>Hafniaceae</taxon>
        <taxon>Edwardsiella</taxon>
    </lineage>
</organism>
<accession>A0A076LE78</accession>
<dbReference type="AlphaFoldDB" id="A0A076LE78"/>
<gene>
    <name evidence="1" type="ORF">ETEE_0347</name>
</gene>
<dbReference type="Proteomes" id="UP000028681">
    <property type="component" value="Chromosome"/>
</dbReference>
<protein>
    <submittedName>
        <fullName evidence="1">Uncharacterized protein</fullName>
    </submittedName>
</protein>
<evidence type="ECO:0000313" key="1">
    <source>
        <dbReference type="EMBL" id="AIJ06825.1"/>
    </source>
</evidence>
<dbReference type="HOGENOM" id="CLU_2934055_0_0_6"/>
<sequence>MVIPSPKRRQCFLLTLINKIVNSMFINKKILMSAAGVRVPFSACTPDAPRFAYSGAEGYL</sequence>
<dbReference type="EMBL" id="CP006664">
    <property type="protein sequence ID" value="AIJ06825.1"/>
    <property type="molecule type" value="Genomic_DNA"/>
</dbReference>
<name>A0A076LE78_9GAMM</name>
<reference evidence="1 2" key="1">
    <citation type="journal article" date="2012" name="PLoS ONE">
        <title>Edwardsiella comparative phylogenomics reveal the new intra/inter-species taxonomic relationships, virulence evolution and niche adaptation mechanisms.</title>
        <authorList>
            <person name="Yang M."/>
            <person name="Lv Y."/>
            <person name="Xiao J."/>
            <person name="Wu H."/>
            <person name="Zheng H."/>
            <person name="Liu Q."/>
            <person name="Zhang Y."/>
            <person name="Wang Q."/>
        </authorList>
    </citation>
    <scope>NUCLEOTIDE SEQUENCE [LARGE SCALE GENOMIC DNA]</scope>
    <source>
        <strain evidence="2">080813</strain>
    </source>
</reference>
<proteinExistence type="predicted"/>
<dbReference type="KEGG" id="ete:ETEE_0347"/>